<gene>
    <name evidence="2" type="ORF">NCGR_LOCUS26976</name>
</gene>
<feature type="compositionally biased region" description="Low complexity" evidence="1">
    <location>
        <begin position="22"/>
        <end position="39"/>
    </location>
</feature>
<keyword evidence="3" id="KW-1185">Reference proteome</keyword>
<organism evidence="2 3">
    <name type="scientific">Miscanthus lutarioriparius</name>
    <dbReference type="NCBI Taxonomy" id="422564"/>
    <lineage>
        <taxon>Eukaryota</taxon>
        <taxon>Viridiplantae</taxon>
        <taxon>Streptophyta</taxon>
        <taxon>Embryophyta</taxon>
        <taxon>Tracheophyta</taxon>
        <taxon>Spermatophyta</taxon>
        <taxon>Magnoliopsida</taxon>
        <taxon>Liliopsida</taxon>
        <taxon>Poales</taxon>
        <taxon>Poaceae</taxon>
        <taxon>PACMAD clade</taxon>
        <taxon>Panicoideae</taxon>
        <taxon>Andropogonodae</taxon>
        <taxon>Andropogoneae</taxon>
        <taxon>Saccharinae</taxon>
        <taxon>Miscanthus</taxon>
    </lineage>
</organism>
<name>A0A811PFP6_9POAL</name>
<evidence type="ECO:0000313" key="3">
    <source>
        <dbReference type="Proteomes" id="UP000604825"/>
    </source>
</evidence>
<evidence type="ECO:0000313" key="2">
    <source>
        <dbReference type="EMBL" id="CAD6240351.1"/>
    </source>
</evidence>
<sequence>MAPSVARMRAAVAAAAAARMTGRACGRGRSLSSASAGDASRAESEGGESESEEANNLVKKATADSKELKLVLLEKHLADLKSSFEYQSKVNWWAMGLAGTLFVSLPVALQTVNSVDEKQKRLEEKYKGLKSRLVLMEHANKTDENEKTEEAEEKEEKEDERTEEKSWGSWILSPSVQSLIARFSKLLDHVGLNLAAACSSSQSQQSTAALDFYYFISSFMEESNDDGTPRLLSSTGSSRPHGACIRRIRGGSKVGSPTVGAAAL</sequence>
<proteinExistence type="predicted"/>
<accession>A0A811PFP6</accession>
<evidence type="ECO:0000256" key="1">
    <source>
        <dbReference type="SAM" id="MobiDB-lite"/>
    </source>
</evidence>
<feature type="region of interest" description="Disordered" evidence="1">
    <location>
        <begin position="22"/>
        <end position="57"/>
    </location>
</feature>
<reference evidence="2" key="1">
    <citation type="submission" date="2020-10" db="EMBL/GenBank/DDBJ databases">
        <authorList>
            <person name="Han B."/>
            <person name="Lu T."/>
            <person name="Zhao Q."/>
            <person name="Huang X."/>
            <person name="Zhao Y."/>
        </authorList>
    </citation>
    <scope>NUCLEOTIDE SEQUENCE</scope>
</reference>
<feature type="compositionally biased region" description="Acidic residues" evidence="1">
    <location>
        <begin position="146"/>
        <end position="158"/>
    </location>
</feature>
<dbReference type="AlphaFoldDB" id="A0A811PFP6"/>
<protein>
    <submittedName>
        <fullName evidence="2">Uncharacterized protein</fullName>
    </submittedName>
</protein>
<comment type="caution">
    <text evidence="2">The sequence shown here is derived from an EMBL/GenBank/DDBJ whole genome shotgun (WGS) entry which is preliminary data.</text>
</comment>
<dbReference type="Proteomes" id="UP000604825">
    <property type="component" value="Unassembled WGS sequence"/>
</dbReference>
<dbReference type="EMBL" id="CAJGYO010000006">
    <property type="protein sequence ID" value="CAD6240351.1"/>
    <property type="molecule type" value="Genomic_DNA"/>
</dbReference>
<feature type="region of interest" description="Disordered" evidence="1">
    <location>
        <begin position="138"/>
        <end position="164"/>
    </location>
</feature>